<protein>
    <submittedName>
        <fullName evidence="2">Uncharacterized protein</fullName>
    </submittedName>
</protein>
<dbReference type="EMBL" id="CM000761">
    <property type="protein sequence ID" value="OQU89117.1"/>
    <property type="molecule type" value="Genomic_DNA"/>
</dbReference>
<accession>A0A1W0W3Z8</accession>
<dbReference type="EMBL" id="CM000761">
    <property type="protein sequence ID" value="OQU89121.1"/>
    <property type="molecule type" value="Genomic_DNA"/>
</dbReference>
<gene>
    <name evidence="2" type="ORF">SORBI_3002G148750</name>
</gene>
<dbReference type="EMBL" id="CM000761">
    <property type="protein sequence ID" value="OQU89119.1"/>
    <property type="molecule type" value="Genomic_DNA"/>
</dbReference>
<reference evidence="2 3" key="1">
    <citation type="journal article" date="2009" name="Nature">
        <title>The Sorghum bicolor genome and the diversification of grasses.</title>
        <authorList>
            <person name="Paterson A.H."/>
            <person name="Bowers J.E."/>
            <person name="Bruggmann R."/>
            <person name="Dubchak I."/>
            <person name="Grimwood J."/>
            <person name="Gundlach H."/>
            <person name="Haberer G."/>
            <person name="Hellsten U."/>
            <person name="Mitros T."/>
            <person name="Poliakov A."/>
            <person name="Schmutz J."/>
            <person name="Spannagl M."/>
            <person name="Tang H."/>
            <person name="Wang X."/>
            <person name="Wicker T."/>
            <person name="Bharti A.K."/>
            <person name="Chapman J."/>
            <person name="Feltus F.A."/>
            <person name="Gowik U."/>
            <person name="Grigoriev I.V."/>
            <person name="Lyons E."/>
            <person name="Maher C.A."/>
            <person name="Martis M."/>
            <person name="Narechania A."/>
            <person name="Otillar R.P."/>
            <person name="Penning B.W."/>
            <person name="Salamov A.A."/>
            <person name="Wang Y."/>
            <person name="Zhang L."/>
            <person name="Carpita N.C."/>
            <person name="Freeling M."/>
            <person name="Gingle A.R."/>
            <person name="Hash C.T."/>
            <person name="Keller B."/>
            <person name="Klein P."/>
            <person name="Kresovich S."/>
            <person name="McCann M.C."/>
            <person name="Ming R."/>
            <person name="Peterson D.G."/>
            <person name="Mehboob-ur-Rahman"/>
            <person name="Ware D."/>
            <person name="Westhoff P."/>
            <person name="Mayer K.F."/>
            <person name="Messing J."/>
            <person name="Rokhsar D.S."/>
        </authorList>
    </citation>
    <scope>NUCLEOTIDE SEQUENCE [LARGE SCALE GENOMIC DNA]</scope>
    <source>
        <strain evidence="3">cv. BTx623</strain>
    </source>
</reference>
<dbReference type="InParanoid" id="A0A1W0W3Z8"/>
<evidence type="ECO:0000256" key="1">
    <source>
        <dbReference type="SAM" id="MobiDB-lite"/>
    </source>
</evidence>
<sequence length="119" mass="12795">MLVSFVRRCTGRRIEPLGGRPPWPLPLSAAGRPRPTTPLLLPSPAADQSPSLKVAGALDVCIRCRPPEYQVPQPTVRLGAGRLSTRHTCSHRVPTLAGSSAAGHPKSSKDIQTIRYLKS</sequence>
<dbReference type="Gramene" id="OQU89118">
    <property type="protein sequence ID" value="OQU89118"/>
    <property type="gene ID" value="SORBI_3002G148750"/>
</dbReference>
<keyword evidence="3" id="KW-1185">Reference proteome</keyword>
<dbReference type="EMBL" id="CM000761">
    <property type="protein sequence ID" value="OQU89118.1"/>
    <property type="molecule type" value="Genomic_DNA"/>
</dbReference>
<evidence type="ECO:0000313" key="3">
    <source>
        <dbReference type="Proteomes" id="UP000000768"/>
    </source>
</evidence>
<name>A0A1W0W3Z8_SORBI</name>
<dbReference type="Gramene" id="OQU89117">
    <property type="protein sequence ID" value="OQU89117"/>
    <property type="gene ID" value="SORBI_3002G148750"/>
</dbReference>
<evidence type="ECO:0000313" key="2">
    <source>
        <dbReference type="EMBL" id="OQU89118.1"/>
    </source>
</evidence>
<dbReference type="Gramene" id="OQU89121">
    <property type="protein sequence ID" value="OQU89121"/>
    <property type="gene ID" value="SORBI_3002G148750"/>
</dbReference>
<dbReference type="AlphaFoldDB" id="A0A1W0W3Z8"/>
<reference evidence="2" key="2">
    <citation type="submission" date="2017-02" db="EMBL/GenBank/DDBJ databases">
        <title>WGS assembly of Sorghum bicolor.</title>
        <authorList>
            <person name="Paterson A."/>
            <person name="Mullet J."/>
            <person name="Bowers J."/>
            <person name="Bruggmann R."/>
            <person name="Dubchak I."/>
            <person name="Grimwood J."/>
            <person name="Gundlach H."/>
            <person name="Haberer G."/>
            <person name="Hellsten U."/>
            <person name="Mitros T."/>
            <person name="Poliakov A."/>
            <person name="Schmutz J."/>
            <person name="Spannagl M."/>
            <person name="Tang H."/>
            <person name="Wang X."/>
            <person name="Wicker T."/>
            <person name="Bharti A."/>
            <person name="Chapman J."/>
            <person name="Feltus F."/>
            <person name="Gowik U."/>
            <person name="Grigoriev I."/>
            <person name="Lyons E."/>
            <person name="Maher C."/>
            <person name="Martis M."/>
            <person name="Narechania A."/>
            <person name="Otillar R."/>
            <person name="Penning B."/>
            <person name="Salamov A."/>
            <person name="Wang Y."/>
            <person name="Zhang L."/>
            <person name="Carpita N."/>
            <person name="Freeling M."/>
            <person name="Gingle A."/>
            <person name="Hash C."/>
            <person name="Keller B."/>
            <person name="Klein P."/>
            <person name="Kresovich S."/>
            <person name="Mccann M."/>
            <person name="Ming R."/>
            <person name="Peterson D."/>
            <person name="Rahman M."/>
            <person name="Ware D."/>
            <person name="Westhoff P."/>
            <person name="Mayer K."/>
            <person name="Messing J."/>
            <person name="Sims D."/>
            <person name="Jenkins J."/>
            <person name="Shu S."/>
            <person name="Rokhsar D."/>
        </authorList>
    </citation>
    <scope>NUCLEOTIDE SEQUENCE</scope>
</reference>
<reference evidence="3" key="3">
    <citation type="journal article" date="2018" name="Plant J.">
        <title>The Sorghum bicolor reference genome: improved assembly, gene annotations, a transcriptome atlas, and signatures of genome organization.</title>
        <authorList>
            <person name="McCormick R.F."/>
            <person name="Truong S.K."/>
            <person name="Sreedasyam A."/>
            <person name="Jenkins J."/>
            <person name="Shu S."/>
            <person name="Sims D."/>
            <person name="Kennedy M."/>
            <person name="Amirebrahimi M."/>
            <person name="Weers B.D."/>
            <person name="McKinley B."/>
            <person name="Mattison A."/>
            <person name="Morishige D.T."/>
            <person name="Grimwood J."/>
            <person name="Schmutz J."/>
            <person name="Mullet J.E."/>
        </authorList>
    </citation>
    <scope>NUCLEOTIDE SEQUENCE [LARGE SCALE GENOMIC DNA]</scope>
    <source>
        <strain evidence="3">cv. BTx623</strain>
    </source>
</reference>
<proteinExistence type="predicted"/>
<dbReference type="Proteomes" id="UP000000768">
    <property type="component" value="Chromosome 2"/>
</dbReference>
<dbReference type="ExpressionAtlas" id="A0A1W0W3Z8">
    <property type="expression patterns" value="baseline and differential"/>
</dbReference>
<dbReference type="Gramene" id="OQU89119">
    <property type="protein sequence ID" value="OQU89119"/>
    <property type="gene ID" value="SORBI_3002G148750"/>
</dbReference>
<feature type="compositionally biased region" description="Low complexity" evidence="1">
    <location>
        <begin position="32"/>
        <end position="42"/>
    </location>
</feature>
<organism evidence="2 3">
    <name type="scientific">Sorghum bicolor</name>
    <name type="common">Sorghum</name>
    <name type="synonym">Sorghum vulgare</name>
    <dbReference type="NCBI Taxonomy" id="4558"/>
    <lineage>
        <taxon>Eukaryota</taxon>
        <taxon>Viridiplantae</taxon>
        <taxon>Streptophyta</taxon>
        <taxon>Embryophyta</taxon>
        <taxon>Tracheophyta</taxon>
        <taxon>Spermatophyta</taxon>
        <taxon>Magnoliopsida</taxon>
        <taxon>Liliopsida</taxon>
        <taxon>Poales</taxon>
        <taxon>Poaceae</taxon>
        <taxon>PACMAD clade</taxon>
        <taxon>Panicoideae</taxon>
        <taxon>Andropogonodae</taxon>
        <taxon>Andropogoneae</taxon>
        <taxon>Sorghinae</taxon>
        <taxon>Sorghum</taxon>
    </lineage>
</organism>
<feature type="region of interest" description="Disordered" evidence="1">
    <location>
        <begin position="16"/>
        <end position="46"/>
    </location>
</feature>